<evidence type="ECO:0000313" key="2">
    <source>
        <dbReference type="Proteomes" id="UP000002028"/>
    </source>
</evidence>
<dbReference type="EMBL" id="CP001769">
    <property type="protein sequence ID" value="ADB41191.1"/>
    <property type="molecule type" value="Genomic_DNA"/>
</dbReference>
<protein>
    <submittedName>
        <fullName evidence="1">Uncharacterized protein</fullName>
    </submittedName>
</protein>
<sequence length="216" mass="24393">MFYATHYAIHPLMKQKPVIDQLKHETKAVQGEATKDKTYVSQNTFSNEATAQEAFARSIEKLLNVTGWSGLSDLTADFSLYDSVGREKPNEPVQVGDYIQIQLPGPTPENWVRVTDVTSREKRVQFTVQPSHDPGSPHLEQTEHFFSEQARSTFQVELVGNTIRAAEIGQDESINNQQPEAGSLGRALVNTIIAEGGWLFYQKFQWKLLTDYLVHL</sequence>
<organism evidence="1 2">
    <name type="scientific">Spirosoma linguale (strain ATCC 33905 / DSM 74 / LMG 10896 / Claus 1)</name>
    <dbReference type="NCBI Taxonomy" id="504472"/>
    <lineage>
        <taxon>Bacteria</taxon>
        <taxon>Pseudomonadati</taxon>
        <taxon>Bacteroidota</taxon>
        <taxon>Cytophagia</taxon>
        <taxon>Cytophagales</taxon>
        <taxon>Cytophagaceae</taxon>
        <taxon>Spirosoma</taxon>
    </lineage>
</organism>
<gene>
    <name evidence="1" type="ordered locus">Slin_5219</name>
</gene>
<dbReference type="AlphaFoldDB" id="D2QDX5"/>
<dbReference type="STRING" id="504472.Slin_5219"/>
<proteinExistence type="predicted"/>
<keyword evidence="2" id="KW-1185">Reference proteome</keyword>
<dbReference type="Proteomes" id="UP000002028">
    <property type="component" value="Chromosome"/>
</dbReference>
<dbReference type="HOGENOM" id="CLU_113707_0_0_10"/>
<evidence type="ECO:0000313" key="1">
    <source>
        <dbReference type="EMBL" id="ADB41191.1"/>
    </source>
</evidence>
<accession>D2QDX5</accession>
<dbReference type="KEGG" id="sli:Slin_5219"/>
<name>D2QDX5_SPILD</name>
<reference evidence="1 2" key="1">
    <citation type="journal article" date="2010" name="Stand. Genomic Sci.">
        <title>Complete genome sequence of Spirosoma linguale type strain (1).</title>
        <authorList>
            <person name="Lail K."/>
            <person name="Sikorski J."/>
            <person name="Saunders E."/>
            <person name="Lapidus A."/>
            <person name="Glavina Del Rio T."/>
            <person name="Copeland A."/>
            <person name="Tice H."/>
            <person name="Cheng J.-F."/>
            <person name="Lucas S."/>
            <person name="Nolan M."/>
            <person name="Bruce D."/>
            <person name="Goodwin L."/>
            <person name="Pitluck S."/>
            <person name="Ivanova N."/>
            <person name="Mavromatis K."/>
            <person name="Ovchinnikova G."/>
            <person name="Pati A."/>
            <person name="Chen A."/>
            <person name="Palaniappan K."/>
            <person name="Land M."/>
            <person name="Hauser L."/>
            <person name="Chang Y.-J."/>
            <person name="Jeffries C.D."/>
            <person name="Chain P."/>
            <person name="Brettin T."/>
            <person name="Detter J.C."/>
            <person name="Schuetze A."/>
            <person name="Rohde M."/>
            <person name="Tindall B.J."/>
            <person name="Goeker M."/>
            <person name="Bristow J."/>
            <person name="Eisen J.A."/>
            <person name="Markowitz V."/>
            <person name="Hugenholtz P."/>
            <person name="Kyrpides N.C."/>
            <person name="Klenk H.-P."/>
            <person name="Chen F."/>
        </authorList>
    </citation>
    <scope>NUCLEOTIDE SEQUENCE [LARGE SCALE GENOMIC DNA]</scope>
    <source>
        <strain evidence="2">ATCC 33905 / DSM 74 / LMG 10896 / Claus 1</strain>
    </source>
</reference>
<dbReference type="eggNOG" id="ENOG5031022">
    <property type="taxonomic scope" value="Bacteria"/>
</dbReference>